<sequence length="880" mass="98622">MPRPQPASRTPTLGEAVLIRNALARNLDEVTDNSAGFPENRDSKGNPISWQGQWAGLDAGLEAGYQWAVLPDNADNQAGYDDDSDETGRHAEWQSASHESSEGGSANRVVSGEERRSLSELRQTRAGGKLVWTVPELKPERVRGRAERDWLQSPGTAFDQPLTTAFNRPLTSLDGHSHNADGQESRRSQTACGHRESTRGGPVSSERRAQTSMGRHRNSHGAEGGDVIADIMNDVTSRGQVPRSEAVSGLFRSCLALEGRLRTLELLSGGGVPGTSKLGEMPGSNNLGRRRGFEGLSRRPHTAFGEAELKANGAGGSSVKRPATSIGAPMRGSGYVGGRFARSQSKEYYLGSSSHSRPVETSMYFTENLRTESSEAVTGFLNQTQVRQTVHRISDLAAEMGGILQGYSDETRRLAAVMITRFVRGFLCRKRFREGRKALRDWRAEEFGPVRSLLTSWLRKRAGQEVRMKVIQAVRGRRVAEAAFRAWTGAVLVCREERAQSMVRAVRLQGEHLQRRGAKALRAWRDIAIGPQSRTKCVENHKRRWEEARARLLLLAEQKSWAGGVTDEMVAEDLHAAAVRKLRERAHARTLGRTFREWKKLTYIRLGLARYQGRLKRAVLQELVAVMWDKRARVGEAMWARRKIHREAKLLGRRKRLWGVWDTWHAEVQRARMLRTFLSQKDKSHGLRALPIAFRRDQSAVDTWTETIAECSTWIAVEATAVARAFRRWQAFRRMQETLRALQEARIHPVRSVKGRELLRVVFTAWLETQWPKRGATGDVRGSSSDVSTSRKPPETASQEEPAGGSNMRGPDPPASEKEAHSRRRQSVGSMRATTEALKAALLERRYEPPEDSHAPADAELRRLRDILARLEMDREDVTN</sequence>
<dbReference type="SMART" id="SM00015">
    <property type="entry name" value="IQ"/>
    <property type="match status" value="1"/>
</dbReference>
<feature type="compositionally biased region" description="Polar residues" evidence="1">
    <location>
        <begin position="782"/>
        <end position="799"/>
    </location>
</feature>
<dbReference type="AlphaFoldDB" id="A0A1Y1HMP4"/>
<feature type="compositionally biased region" description="Basic and acidic residues" evidence="1">
    <location>
        <begin position="111"/>
        <end position="122"/>
    </location>
</feature>
<feature type="region of interest" description="Disordered" evidence="1">
    <location>
        <begin position="142"/>
        <end position="225"/>
    </location>
</feature>
<feature type="compositionally biased region" description="Low complexity" evidence="1">
    <location>
        <begin position="95"/>
        <end position="106"/>
    </location>
</feature>
<dbReference type="EMBL" id="DF236953">
    <property type="protein sequence ID" value="GAQ77817.1"/>
    <property type="molecule type" value="Genomic_DNA"/>
</dbReference>
<evidence type="ECO:0000256" key="1">
    <source>
        <dbReference type="SAM" id="MobiDB-lite"/>
    </source>
</evidence>
<evidence type="ECO:0000313" key="2">
    <source>
        <dbReference type="EMBL" id="GAQ77817.1"/>
    </source>
</evidence>
<feature type="region of interest" description="Disordered" evidence="1">
    <location>
        <begin position="29"/>
        <end position="52"/>
    </location>
</feature>
<reference evidence="2 3" key="1">
    <citation type="journal article" date="2014" name="Nat. Commun.">
        <title>Klebsormidium flaccidum genome reveals primary factors for plant terrestrial adaptation.</title>
        <authorList>
            <person name="Hori K."/>
            <person name="Maruyama F."/>
            <person name="Fujisawa T."/>
            <person name="Togashi T."/>
            <person name="Yamamoto N."/>
            <person name="Seo M."/>
            <person name="Sato S."/>
            <person name="Yamada T."/>
            <person name="Mori H."/>
            <person name="Tajima N."/>
            <person name="Moriyama T."/>
            <person name="Ikeuchi M."/>
            <person name="Watanabe M."/>
            <person name="Wada H."/>
            <person name="Kobayashi K."/>
            <person name="Saito M."/>
            <person name="Masuda T."/>
            <person name="Sasaki-Sekimoto Y."/>
            <person name="Mashiguchi K."/>
            <person name="Awai K."/>
            <person name="Shimojima M."/>
            <person name="Masuda S."/>
            <person name="Iwai M."/>
            <person name="Nobusawa T."/>
            <person name="Narise T."/>
            <person name="Kondo S."/>
            <person name="Saito H."/>
            <person name="Sato R."/>
            <person name="Murakawa M."/>
            <person name="Ihara Y."/>
            <person name="Oshima-Yamada Y."/>
            <person name="Ohtaka K."/>
            <person name="Satoh M."/>
            <person name="Sonobe K."/>
            <person name="Ishii M."/>
            <person name="Ohtani R."/>
            <person name="Kanamori-Sato M."/>
            <person name="Honoki R."/>
            <person name="Miyazaki D."/>
            <person name="Mochizuki H."/>
            <person name="Umetsu J."/>
            <person name="Higashi K."/>
            <person name="Shibata D."/>
            <person name="Kamiya Y."/>
            <person name="Sato N."/>
            <person name="Nakamura Y."/>
            <person name="Tabata S."/>
            <person name="Ida S."/>
            <person name="Kurokawa K."/>
            <person name="Ohta H."/>
        </authorList>
    </citation>
    <scope>NUCLEOTIDE SEQUENCE [LARGE SCALE GENOMIC DNA]</scope>
    <source>
        <strain evidence="2 3">NIES-2285</strain>
    </source>
</reference>
<dbReference type="InterPro" id="IPR000048">
    <property type="entry name" value="IQ_motif_EF-hand-BS"/>
</dbReference>
<organism evidence="2 3">
    <name type="scientific">Klebsormidium nitens</name>
    <name type="common">Green alga</name>
    <name type="synonym">Ulothrix nitens</name>
    <dbReference type="NCBI Taxonomy" id="105231"/>
    <lineage>
        <taxon>Eukaryota</taxon>
        <taxon>Viridiplantae</taxon>
        <taxon>Streptophyta</taxon>
        <taxon>Klebsormidiophyceae</taxon>
        <taxon>Klebsormidiales</taxon>
        <taxon>Klebsormidiaceae</taxon>
        <taxon>Klebsormidium</taxon>
    </lineage>
</organism>
<name>A0A1Y1HMP4_KLENI</name>
<dbReference type="PROSITE" id="PS50096">
    <property type="entry name" value="IQ"/>
    <property type="match status" value="1"/>
</dbReference>
<accession>A0A1Y1HMP4</accession>
<feature type="compositionally biased region" description="Polar residues" evidence="1">
    <location>
        <begin position="161"/>
        <end position="170"/>
    </location>
</feature>
<protein>
    <submittedName>
        <fullName evidence="2">Uncharacterized protein</fullName>
    </submittedName>
</protein>
<feature type="compositionally biased region" description="Basic and acidic residues" evidence="1">
    <location>
        <begin position="175"/>
        <end position="198"/>
    </location>
</feature>
<feature type="region of interest" description="Disordered" evidence="1">
    <location>
        <begin position="74"/>
        <end position="122"/>
    </location>
</feature>
<dbReference type="Proteomes" id="UP000054558">
    <property type="component" value="Unassembled WGS sequence"/>
</dbReference>
<proteinExistence type="predicted"/>
<feature type="region of interest" description="Disordered" evidence="1">
    <location>
        <begin position="774"/>
        <end position="837"/>
    </location>
</feature>
<evidence type="ECO:0000313" key="3">
    <source>
        <dbReference type="Proteomes" id="UP000054558"/>
    </source>
</evidence>
<keyword evidence="3" id="KW-1185">Reference proteome</keyword>
<gene>
    <name evidence="2" type="ORF">KFL_000040190</name>
</gene>